<dbReference type="KEGG" id="smo:SELMODRAFT_426485"/>
<keyword evidence="2" id="KW-1185">Reference proteome</keyword>
<dbReference type="HOGENOM" id="CLU_853645_0_0_1"/>
<dbReference type="EMBL" id="GL377648">
    <property type="protein sequence ID" value="EFJ11299.1"/>
    <property type="molecule type" value="Genomic_DNA"/>
</dbReference>
<dbReference type="AlphaFoldDB" id="D8SWI4"/>
<dbReference type="Proteomes" id="UP000001514">
    <property type="component" value="Unassembled WGS sequence"/>
</dbReference>
<gene>
    <name evidence="1" type="ORF">SELMODRAFT_426485</name>
</gene>
<dbReference type="Gramene" id="EFJ11299">
    <property type="protein sequence ID" value="EFJ11299"/>
    <property type="gene ID" value="SELMODRAFT_426485"/>
</dbReference>
<evidence type="ECO:0000313" key="2">
    <source>
        <dbReference type="Proteomes" id="UP000001514"/>
    </source>
</evidence>
<accession>D8SWI4</accession>
<evidence type="ECO:0000313" key="1">
    <source>
        <dbReference type="EMBL" id="EFJ11299.1"/>
    </source>
</evidence>
<dbReference type="InParanoid" id="D8SWI4"/>
<protein>
    <submittedName>
        <fullName evidence="1">Uncharacterized protein</fullName>
    </submittedName>
</protein>
<name>D8SWI4_SELML</name>
<reference evidence="1 2" key="1">
    <citation type="journal article" date="2011" name="Science">
        <title>The Selaginella genome identifies genetic changes associated with the evolution of vascular plants.</title>
        <authorList>
            <person name="Banks J.A."/>
            <person name="Nishiyama T."/>
            <person name="Hasebe M."/>
            <person name="Bowman J.L."/>
            <person name="Gribskov M."/>
            <person name="dePamphilis C."/>
            <person name="Albert V.A."/>
            <person name="Aono N."/>
            <person name="Aoyama T."/>
            <person name="Ambrose B.A."/>
            <person name="Ashton N.W."/>
            <person name="Axtell M.J."/>
            <person name="Barker E."/>
            <person name="Barker M.S."/>
            <person name="Bennetzen J.L."/>
            <person name="Bonawitz N.D."/>
            <person name="Chapple C."/>
            <person name="Cheng C."/>
            <person name="Correa L.G."/>
            <person name="Dacre M."/>
            <person name="DeBarry J."/>
            <person name="Dreyer I."/>
            <person name="Elias M."/>
            <person name="Engstrom E.M."/>
            <person name="Estelle M."/>
            <person name="Feng L."/>
            <person name="Finet C."/>
            <person name="Floyd S.K."/>
            <person name="Frommer W.B."/>
            <person name="Fujita T."/>
            <person name="Gramzow L."/>
            <person name="Gutensohn M."/>
            <person name="Harholt J."/>
            <person name="Hattori M."/>
            <person name="Heyl A."/>
            <person name="Hirai T."/>
            <person name="Hiwatashi Y."/>
            <person name="Ishikawa M."/>
            <person name="Iwata M."/>
            <person name="Karol K.G."/>
            <person name="Koehler B."/>
            <person name="Kolukisaoglu U."/>
            <person name="Kubo M."/>
            <person name="Kurata T."/>
            <person name="Lalonde S."/>
            <person name="Li K."/>
            <person name="Li Y."/>
            <person name="Litt A."/>
            <person name="Lyons E."/>
            <person name="Manning G."/>
            <person name="Maruyama T."/>
            <person name="Michael T.P."/>
            <person name="Mikami K."/>
            <person name="Miyazaki S."/>
            <person name="Morinaga S."/>
            <person name="Murata T."/>
            <person name="Mueller-Roeber B."/>
            <person name="Nelson D.R."/>
            <person name="Obara M."/>
            <person name="Oguri Y."/>
            <person name="Olmstead R.G."/>
            <person name="Onodera N."/>
            <person name="Petersen B.L."/>
            <person name="Pils B."/>
            <person name="Prigge M."/>
            <person name="Rensing S.A."/>
            <person name="Riano-Pachon D.M."/>
            <person name="Roberts A.W."/>
            <person name="Sato Y."/>
            <person name="Scheller H.V."/>
            <person name="Schulz B."/>
            <person name="Schulz C."/>
            <person name="Shakirov E.V."/>
            <person name="Shibagaki N."/>
            <person name="Shinohara N."/>
            <person name="Shippen D.E."/>
            <person name="Soerensen I."/>
            <person name="Sotooka R."/>
            <person name="Sugimoto N."/>
            <person name="Sugita M."/>
            <person name="Sumikawa N."/>
            <person name="Tanurdzic M."/>
            <person name="Theissen G."/>
            <person name="Ulvskov P."/>
            <person name="Wakazuki S."/>
            <person name="Weng J.K."/>
            <person name="Willats W.W."/>
            <person name="Wipf D."/>
            <person name="Wolf P.G."/>
            <person name="Yang L."/>
            <person name="Zimmer A.D."/>
            <person name="Zhu Q."/>
            <person name="Mitros T."/>
            <person name="Hellsten U."/>
            <person name="Loque D."/>
            <person name="Otillar R."/>
            <person name="Salamov A."/>
            <person name="Schmutz J."/>
            <person name="Shapiro H."/>
            <person name="Lindquist E."/>
            <person name="Lucas S."/>
            <person name="Rokhsar D."/>
            <person name="Grigoriev I.V."/>
        </authorList>
    </citation>
    <scope>NUCLEOTIDE SEQUENCE [LARGE SCALE GENOMIC DNA]</scope>
</reference>
<sequence>MDSAEALHRPRISMSLLERKTPPLEEKSFQLTTHACSSDEEIRRHGLEALPGLADRSRVGARARHRRERHRVGDQLLRVEGLDRPGGAAVVRESHQHGVPGHRVLGSDPIEASLRSLAAVSVWTLWTSSRHFLLALLLWMLITSTRVSSFHLRFGVFHVPEATLIIKDPRSRDPRASPEFSLVVDTGGEAGIIGYMAEAYDIAIGGTTGIVVPHGLFLNATPLGKVTRIAGILSHGLHESSFFSQMSRTNNIKSMEICSVYNETTDRLNGTMQFKGGAFDTKRLQRINITNYVTATKQSRIPLSKTFLGLFIKRQKITQLLTMTKM</sequence>
<proteinExistence type="predicted"/>
<organism evidence="2">
    <name type="scientific">Selaginella moellendorffii</name>
    <name type="common">Spikemoss</name>
    <dbReference type="NCBI Taxonomy" id="88036"/>
    <lineage>
        <taxon>Eukaryota</taxon>
        <taxon>Viridiplantae</taxon>
        <taxon>Streptophyta</taxon>
        <taxon>Embryophyta</taxon>
        <taxon>Tracheophyta</taxon>
        <taxon>Lycopodiopsida</taxon>
        <taxon>Selaginellales</taxon>
        <taxon>Selaginellaceae</taxon>
        <taxon>Selaginella</taxon>
    </lineage>
</organism>